<keyword evidence="2" id="KW-0808">Transferase</keyword>
<dbReference type="InterPro" id="IPR029044">
    <property type="entry name" value="Nucleotide-diphossugar_trans"/>
</dbReference>
<feature type="domain" description="Glycosyltransferase 2-like" evidence="1">
    <location>
        <begin position="18"/>
        <end position="158"/>
    </location>
</feature>
<dbReference type="Pfam" id="PF00535">
    <property type="entry name" value="Glycos_transf_2"/>
    <property type="match status" value="1"/>
</dbReference>
<dbReference type="AlphaFoldDB" id="A0A1N6JU14"/>
<evidence type="ECO:0000313" key="3">
    <source>
        <dbReference type="Proteomes" id="UP000185207"/>
    </source>
</evidence>
<evidence type="ECO:0000313" key="2">
    <source>
        <dbReference type="EMBL" id="SIO47848.1"/>
    </source>
</evidence>
<keyword evidence="3" id="KW-1185">Reference proteome</keyword>
<reference evidence="3" key="1">
    <citation type="submission" date="2016-11" db="EMBL/GenBank/DDBJ databases">
        <authorList>
            <person name="Varghese N."/>
            <person name="Submissions S."/>
        </authorList>
    </citation>
    <scope>NUCLEOTIDE SEQUENCE [LARGE SCALE GENOMIC DNA]</scope>
    <source>
        <strain evidence="3">DSM 27623</strain>
    </source>
</reference>
<dbReference type="InterPro" id="IPR001173">
    <property type="entry name" value="Glyco_trans_2-like"/>
</dbReference>
<dbReference type="RefSeq" id="WP_074236962.1">
    <property type="nucleotide sequence ID" value="NZ_FSRK01000003.1"/>
</dbReference>
<evidence type="ECO:0000259" key="1">
    <source>
        <dbReference type="Pfam" id="PF00535"/>
    </source>
</evidence>
<dbReference type="SUPFAM" id="SSF53448">
    <property type="entry name" value="Nucleotide-diphospho-sugar transferases"/>
    <property type="match status" value="1"/>
</dbReference>
<dbReference type="OrthoDB" id="1245371at2"/>
<dbReference type="Gene3D" id="3.90.550.10">
    <property type="entry name" value="Spore Coat Polysaccharide Biosynthesis Protein SpsA, Chain A"/>
    <property type="match status" value="1"/>
</dbReference>
<accession>A0A1N6JU14</accession>
<name>A0A1N6JU14_9FLAO</name>
<dbReference type="EMBL" id="FSRK01000003">
    <property type="protein sequence ID" value="SIO47848.1"/>
    <property type="molecule type" value="Genomic_DNA"/>
</dbReference>
<gene>
    <name evidence="2" type="ORF">SAMN05444409_3848</name>
</gene>
<dbReference type="STRING" id="1416779.SAMN05444409_3848"/>
<sequence>MLNRILNFLRVNSVTYGITVNNEAKEVKKLLDILIPLIDENDEIIVLQDVTKENADVTKTLDSYGGKIIRITSKLDGDFSTFKNNLISHATKQYLFQIDADEYPQKKLIKNLKFFLWKNFNYDCFVVPRINIVKGITESDIKNWNWNLNEKDYINFPDYQNRIFKLGKDIRWQNKIHEVLVNFKKVKKMPSNTEDYCLVHIKNIDRQRNQNAFYDTL</sequence>
<proteinExistence type="predicted"/>
<dbReference type="Proteomes" id="UP000185207">
    <property type="component" value="Unassembled WGS sequence"/>
</dbReference>
<dbReference type="GO" id="GO:0016740">
    <property type="term" value="F:transferase activity"/>
    <property type="evidence" value="ECO:0007669"/>
    <property type="project" value="UniProtKB-KW"/>
</dbReference>
<protein>
    <submittedName>
        <fullName evidence="2">Glycosyl transferase family 2</fullName>
    </submittedName>
</protein>
<organism evidence="2 3">
    <name type="scientific">Epilithonimonas zeae</name>
    <dbReference type="NCBI Taxonomy" id="1416779"/>
    <lineage>
        <taxon>Bacteria</taxon>
        <taxon>Pseudomonadati</taxon>
        <taxon>Bacteroidota</taxon>
        <taxon>Flavobacteriia</taxon>
        <taxon>Flavobacteriales</taxon>
        <taxon>Weeksellaceae</taxon>
        <taxon>Chryseobacterium group</taxon>
        <taxon>Epilithonimonas</taxon>
    </lineage>
</organism>